<feature type="domain" description="DnaB/C C-terminal" evidence="3">
    <location>
        <begin position="191"/>
        <end position="232"/>
    </location>
</feature>
<evidence type="ECO:0000256" key="1">
    <source>
        <dbReference type="ARBA" id="ARBA00093462"/>
    </source>
</evidence>
<dbReference type="SUPFAM" id="SSF158499">
    <property type="entry name" value="DnaD domain-like"/>
    <property type="match status" value="1"/>
</dbReference>
<dbReference type="Proteomes" id="UP000238825">
    <property type="component" value="Chromosome"/>
</dbReference>
<dbReference type="EMBL" id="CP019980">
    <property type="protein sequence ID" value="AVK98872.1"/>
    <property type="molecule type" value="Genomic_DNA"/>
</dbReference>
<comment type="similarity">
    <text evidence="1">Belongs to the DnaB/DnaD family.</text>
</comment>
<reference evidence="5 7" key="2">
    <citation type="submission" date="2018-06" db="EMBL/GenBank/DDBJ databases">
        <authorList>
            <consortium name="Pathogen Informatics"/>
            <person name="Doyle S."/>
        </authorList>
    </citation>
    <scope>NUCLEOTIDE SEQUENCE [LARGE SCALE GENOMIC DNA]</scope>
    <source>
        <strain evidence="5 7">NCTC10338</strain>
    </source>
</reference>
<evidence type="ECO:0000259" key="3">
    <source>
        <dbReference type="Pfam" id="PF07261"/>
    </source>
</evidence>
<organism evidence="4 6">
    <name type="scientific">Lysinibacillus sphaericus</name>
    <name type="common">Bacillus sphaericus</name>
    <dbReference type="NCBI Taxonomy" id="1421"/>
    <lineage>
        <taxon>Bacteria</taxon>
        <taxon>Bacillati</taxon>
        <taxon>Bacillota</taxon>
        <taxon>Bacilli</taxon>
        <taxon>Bacillales</taxon>
        <taxon>Bacillaceae</taxon>
        <taxon>Lysinibacillus</taxon>
    </lineage>
</organism>
<gene>
    <name evidence="4" type="ORF">LS41612_22560</name>
    <name evidence="5" type="ORF">NCTC10338_00128</name>
</gene>
<dbReference type="NCBIfam" id="TIGR01446">
    <property type="entry name" value="DnaD_dom"/>
    <property type="match status" value="1"/>
</dbReference>
<evidence type="ECO:0000256" key="2">
    <source>
        <dbReference type="SAM" id="MobiDB-lite"/>
    </source>
</evidence>
<dbReference type="InterPro" id="IPR006343">
    <property type="entry name" value="DnaB/C_C"/>
</dbReference>
<dbReference type="PANTHER" id="PTHR37293">
    <property type="entry name" value="PHAGE REPLICATION PROTEIN-RELATED"/>
    <property type="match status" value="1"/>
</dbReference>
<accession>A0A2S0K677</accession>
<dbReference type="Proteomes" id="UP000255295">
    <property type="component" value="Unassembled WGS sequence"/>
</dbReference>
<evidence type="ECO:0000313" key="6">
    <source>
        <dbReference type="Proteomes" id="UP000238825"/>
    </source>
</evidence>
<dbReference type="Gene3D" id="1.10.10.630">
    <property type="entry name" value="DnaD domain-like"/>
    <property type="match status" value="1"/>
</dbReference>
<dbReference type="Pfam" id="PF07261">
    <property type="entry name" value="DnaB_2"/>
    <property type="match status" value="1"/>
</dbReference>
<dbReference type="InterPro" id="IPR053162">
    <property type="entry name" value="DnaD"/>
</dbReference>
<protein>
    <submittedName>
        <fullName evidence="5">Phage replication protein</fullName>
    </submittedName>
</protein>
<dbReference type="EMBL" id="UFSZ01000001">
    <property type="protein sequence ID" value="SUV15109.1"/>
    <property type="molecule type" value="Genomic_DNA"/>
</dbReference>
<evidence type="ECO:0000313" key="4">
    <source>
        <dbReference type="EMBL" id="AVK98872.1"/>
    </source>
</evidence>
<dbReference type="InterPro" id="IPR034829">
    <property type="entry name" value="DnaD-like_sf"/>
</dbReference>
<proteinExistence type="inferred from homology"/>
<evidence type="ECO:0000313" key="5">
    <source>
        <dbReference type="EMBL" id="SUV15109.1"/>
    </source>
</evidence>
<feature type="region of interest" description="Disordered" evidence="2">
    <location>
        <begin position="238"/>
        <end position="263"/>
    </location>
</feature>
<dbReference type="PANTHER" id="PTHR37293:SF9">
    <property type="entry name" value="PHI ETA ORF 22-LIKE PROTEIN"/>
    <property type="match status" value="1"/>
</dbReference>
<dbReference type="AlphaFoldDB" id="A0A2S0K677"/>
<dbReference type="RefSeq" id="WP_024362639.1">
    <property type="nucleotide sequence ID" value="NZ_BJNS01000014.1"/>
</dbReference>
<reference evidence="4 6" key="1">
    <citation type="submission" date="2017-03" db="EMBL/GenBank/DDBJ databases">
        <title>The whole genome sequencing and assembly of Lysinibacillus sphaericus DSM 28T strain.</title>
        <authorList>
            <person name="Lee Y.-J."/>
            <person name="Yi H."/>
            <person name="Bahn Y.-S."/>
            <person name="Kim J.F."/>
            <person name="Lee D.-W."/>
        </authorList>
    </citation>
    <scope>NUCLEOTIDE SEQUENCE [LARGE SCALE GENOMIC DNA]</scope>
    <source>
        <strain evidence="4 6">DSM 28</strain>
    </source>
</reference>
<name>A0A2S0K677_LYSSH</name>
<dbReference type="GeneID" id="48278991"/>
<sequence length="263" mass="30256">MGIIRVAKNSNYVVMNRTALNDNRLSWKAKGIMAYMLSMPDDWVFYMDELMTHSTDGKASFRAGFNELKTCGYIERKPIREGQRIKEWETIVHEVPINSLLTDFQEVEKQEVENQEVGFQEVENRTLLSTDNNQVLNKPNTDNNQVLKEREESQSVNPFLEIKNCFDSIIRISNFTDHRKMDKLLELYPDHLLIIEAIKLTADLGKSSVEYIEGILRNWSLEKGVNSYADWQVKIDEKNGRQNGSSHGGAKGQKPIVFGDYSS</sequence>
<evidence type="ECO:0000313" key="7">
    <source>
        <dbReference type="Proteomes" id="UP000255295"/>
    </source>
</evidence>